<sequence length="45" mass="4916">MTKKEAISYLKCFITWSSCATAKHPVTKGQCEKAVEAIKTLEVAA</sequence>
<evidence type="ECO:0000313" key="1">
    <source>
        <dbReference type="EMBL" id="CAB4152877.1"/>
    </source>
</evidence>
<protein>
    <submittedName>
        <fullName evidence="1">Uncharacterized protein</fullName>
    </submittedName>
</protein>
<proteinExistence type="predicted"/>
<accession>A0A6J5N3A4</accession>
<reference evidence="1" key="1">
    <citation type="submission" date="2020-04" db="EMBL/GenBank/DDBJ databases">
        <authorList>
            <person name="Chiriac C."/>
            <person name="Salcher M."/>
            <person name="Ghai R."/>
            <person name="Kavagutti S V."/>
        </authorList>
    </citation>
    <scope>NUCLEOTIDE SEQUENCE</scope>
</reference>
<gene>
    <name evidence="1" type="ORF">UFOVP607_36</name>
</gene>
<name>A0A6J5N3A4_9CAUD</name>
<organism evidence="1">
    <name type="scientific">uncultured Caudovirales phage</name>
    <dbReference type="NCBI Taxonomy" id="2100421"/>
    <lineage>
        <taxon>Viruses</taxon>
        <taxon>Duplodnaviria</taxon>
        <taxon>Heunggongvirae</taxon>
        <taxon>Uroviricota</taxon>
        <taxon>Caudoviricetes</taxon>
        <taxon>Peduoviridae</taxon>
        <taxon>Maltschvirus</taxon>
        <taxon>Maltschvirus maltsch</taxon>
    </lineage>
</organism>
<dbReference type="EMBL" id="LR796581">
    <property type="protein sequence ID" value="CAB4152877.1"/>
    <property type="molecule type" value="Genomic_DNA"/>
</dbReference>